<accession>A0A0R0ANZ1</accession>
<dbReference type="RefSeq" id="WP_054657183.1">
    <property type="nucleotide sequence ID" value="NZ_BAZI01000013.1"/>
</dbReference>
<dbReference type="Gene3D" id="3.30.1330.40">
    <property type="entry name" value="RutC-like"/>
    <property type="match status" value="1"/>
</dbReference>
<evidence type="ECO:0000256" key="1">
    <source>
        <dbReference type="SAM" id="SignalP"/>
    </source>
</evidence>
<dbReference type="CDD" id="cd00448">
    <property type="entry name" value="YjgF_YER057c_UK114_family"/>
    <property type="match status" value="1"/>
</dbReference>
<comment type="caution">
    <text evidence="2">The sequence shown here is derived from an EMBL/GenBank/DDBJ whole genome shotgun (WGS) entry which is preliminary data.</text>
</comment>
<dbReference type="AlphaFoldDB" id="A0A0R0ANZ1"/>
<keyword evidence="1" id="KW-0732">Signal</keyword>
<dbReference type="Pfam" id="PF01042">
    <property type="entry name" value="Ribonuc_L-PSP"/>
    <property type="match status" value="1"/>
</dbReference>
<feature type="signal peptide" evidence="1">
    <location>
        <begin position="1"/>
        <end position="19"/>
    </location>
</feature>
<dbReference type="Proteomes" id="UP000050836">
    <property type="component" value="Unassembled WGS sequence"/>
</dbReference>
<name>A0A0R0ANZ1_9GAMM</name>
<evidence type="ECO:0008006" key="4">
    <source>
        <dbReference type="Google" id="ProtNLM"/>
    </source>
</evidence>
<gene>
    <name evidence="2" type="ORF">ARC78_06135</name>
</gene>
<keyword evidence="3" id="KW-1185">Reference proteome</keyword>
<dbReference type="InterPro" id="IPR035959">
    <property type="entry name" value="RutC-like_sf"/>
</dbReference>
<dbReference type="EMBL" id="LLXS01000009">
    <property type="protein sequence ID" value="KRG44130.1"/>
    <property type="molecule type" value="Genomic_DNA"/>
</dbReference>
<dbReference type="OrthoDB" id="9799840at2"/>
<organism evidence="2 3">
    <name type="scientific">Stenotrophomonas pictorum JCM 9942</name>
    <dbReference type="NCBI Taxonomy" id="1236960"/>
    <lineage>
        <taxon>Bacteria</taxon>
        <taxon>Pseudomonadati</taxon>
        <taxon>Pseudomonadota</taxon>
        <taxon>Gammaproteobacteria</taxon>
        <taxon>Lysobacterales</taxon>
        <taxon>Lysobacteraceae</taxon>
        <taxon>Stenotrophomonas</taxon>
    </lineage>
</organism>
<evidence type="ECO:0000313" key="2">
    <source>
        <dbReference type="EMBL" id="KRG44130.1"/>
    </source>
</evidence>
<protein>
    <recommendedName>
        <fullName evidence="4">Translation initiation inhibitor</fullName>
    </recommendedName>
</protein>
<feature type="chain" id="PRO_5006391072" description="Translation initiation inhibitor" evidence="1">
    <location>
        <begin position="20"/>
        <end position="141"/>
    </location>
</feature>
<sequence>MRVLPMMVFGLLCSPLLHAAEGPLERHVLGSWETDIGYTGVIRDGDMLYVSGVPCKGETMQAAVQSCYSQLTGILQRFGANSSQVVKETVYTTDMEGLITAIPERKTFFVDGMYPAASWVQVSRLFDAEALLEVEWTVRLK</sequence>
<evidence type="ECO:0000313" key="3">
    <source>
        <dbReference type="Proteomes" id="UP000050836"/>
    </source>
</evidence>
<proteinExistence type="predicted"/>
<dbReference type="InterPro" id="IPR006175">
    <property type="entry name" value="YjgF/YER057c/UK114"/>
</dbReference>
<dbReference type="SUPFAM" id="SSF55298">
    <property type="entry name" value="YjgF-like"/>
    <property type="match status" value="1"/>
</dbReference>
<reference evidence="2 3" key="1">
    <citation type="submission" date="2015-10" db="EMBL/GenBank/DDBJ databases">
        <title>Genome sequencing and analysis of members of genus Stenotrophomonas.</title>
        <authorList>
            <person name="Patil P.P."/>
            <person name="Midha S."/>
            <person name="Patil P.B."/>
        </authorList>
    </citation>
    <scope>NUCLEOTIDE SEQUENCE [LARGE SCALE GENOMIC DNA]</scope>
    <source>
        <strain evidence="2 3">JCM 9942</strain>
    </source>
</reference>